<proteinExistence type="predicted"/>
<sequence>MELSPQLPEPGTPVVVKLAGAKPSSQSLKHQSSAHISPPKEQWNGVVVQTPDFPSNFQVPVNAVCVRLKRSENGDAEERLVWDADEGTGSLMSWWPTPWSHNYLQQSLHEFYESEKLSLFERMLNWCSRYHADNAMTIECTLAFRHSSIPLSMREGLSMARLWGRKTRLRYLNIWCRLSRLLQERFQFHGLQTEDWVICAAAKLITTGAHKKSSRSGGHSCLDVL</sequence>
<gene>
    <name evidence="1" type="ORF">TEQG_05398</name>
</gene>
<name>F2PWX7_TRIEC</name>
<dbReference type="AlphaFoldDB" id="F2PWX7"/>
<dbReference type="VEuPathDB" id="FungiDB:TEQG_05398"/>
<protein>
    <submittedName>
        <fullName evidence="1">Uncharacterized protein</fullName>
    </submittedName>
</protein>
<organism evidence="1 2">
    <name type="scientific">Trichophyton equinum (strain ATCC MYA-4606 / CBS 127.97)</name>
    <name type="common">Horse ringworm fungus</name>
    <dbReference type="NCBI Taxonomy" id="559882"/>
    <lineage>
        <taxon>Eukaryota</taxon>
        <taxon>Fungi</taxon>
        <taxon>Dikarya</taxon>
        <taxon>Ascomycota</taxon>
        <taxon>Pezizomycotina</taxon>
        <taxon>Eurotiomycetes</taxon>
        <taxon>Eurotiomycetidae</taxon>
        <taxon>Onygenales</taxon>
        <taxon>Arthrodermataceae</taxon>
        <taxon>Trichophyton</taxon>
    </lineage>
</organism>
<dbReference type="EMBL" id="DS995747">
    <property type="protein sequence ID" value="EGE06395.1"/>
    <property type="molecule type" value="Genomic_DNA"/>
</dbReference>
<accession>F2PWX7</accession>
<reference evidence="2" key="1">
    <citation type="journal article" date="2012" name="MBio">
        <title>Comparative genome analysis of Trichophyton rubrum and related dermatophytes reveals candidate genes involved in infection.</title>
        <authorList>
            <person name="Martinez D.A."/>
            <person name="Oliver B.G."/>
            <person name="Graeser Y."/>
            <person name="Goldberg J.M."/>
            <person name="Li W."/>
            <person name="Martinez-Rossi N.M."/>
            <person name="Monod M."/>
            <person name="Shelest E."/>
            <person name="Barton R.C."/>
            <person name="Birch E."/>
            <person name="Brakhage A.A."/>
            <person name="Chen Z."/>
            <person name="Gurr S.J."/>
            <person name="Heiman D."/>
            <person name="Heitman J."/>
            <person name="Kosti I."/>
            <person name="Rossi A."/>
            <person name="Saif S."/>
            <person name="Samalova M."/>
            <person name="Saunders C.W."/>
            <person name="Shea T."/>
            <person name="Summerbell R.C."/>
            <person name="Xu J."/>
            <person name="Young S."/>
            <person name="Zeng Q."/>
            <person name="Birren B.W."/>
            <person name="Cuomo C.A."/>
            <person name="White T.C."/>
        </authorList>
    </citation>
    <scope>NUCLEOTIDE SEQUENCE [LARGE SCALE GENOMIC DNA]</scope>
    <source>
        <strain evidence="2">ATCC MYA-4606 / CBS 127.97</strain>
    </source>
</reference>
<dbReference type="Proteomes" id="UP000009169">
    <property type="component" value="Unassembled WGS sequence"/>
</dbReference>
<dbReference type="HOGENOM" id="CLU_1230688_0_0_1"/>
<evidence type="ECO:0000313" key="2">
    <source>
        <dbReference type="Proteomes" id="UP000009169"/>
    </source>
</evidence>
<keyword evidence="2" id="KW-1185">Reference proteome</keyword>
<evidence type="ECO:0000313" key="1">
    <source>
        <dbReference type="EMBL" id="EGE06395.1"/>
    </source>
</evidence>